<reference evidence="5" key="1">
    <citation type="journal article" date="2022" name="Int. J. Syst. Evol. Microbiol.">
        <title>Anaeromyxobacter oryzae sp. nov., Anaeromyxobacter diazotrophicus sp. nov. and Anaeromyxobacter paludicola sp. nov., isolated from paddy soils.</title>
        <authorList>
            <person name="Itoh H."/>
            <person name="Xu Z."/>
            <person name="Mise K."/>
            <person name="Masuda Y."/>
            <person name="Ushijima N."/>
            <person name="Hayakawa C."/>
            <person name="Shiratori Y."/>
            <person name="Senoo K."/>
        </authorList>
    </citation>
    <scope>NUCLEOTIDE SEQUENCE [LARGE SCALE GENOMIC DNA]</scope>
    <source>
        <strain evidence="5">Red630</strain>
    </source>
</reference>
<evidence type="ECO:0000313" key="5">
    <source>
        <dbReference type="Proteomes" id="UP001162734"/>
    </source>
</evidence>
<dbReference type="InterPro" id="IPR054347">
    <property type="entry name" value="TOTE_primase"/>
</dbReference>
<dbReference type="EMBL" id="AP025592">
    <property type="protein sequence ID" value="BDG08577.1"/>
    <property type="molecule type" value="Genomic_DNA"/>
</dbReference>
<evidence type="ECO:0000256" key="1">
    <source>
        <dbReference type="SAM" id="Coils"/>
    </source>
</evidence>
<keyword evidence="1" id="KW-0175">Coiled coil</keyword>
<protein>
    <recommendedName>
        <fullName evidence="3">TOTE conflict system primase domain-containing protein</fullName>
    </recommendedName>
</protein>
<keyword evidence="5" id="KW-1185">Reference proteome</keyword>
<gene>
    <name evidence="4" type="ORF">AMPC_16900</name>
</gene>
<feature type="coiled-coil region" evidence="1">
    <location>
        <begin position="10"/>
        <end position="44"/>
    </location>
</feature>
<feature type="region of interest" description="Disordered" evidence="2">
    <location>
        <begin position="236"/>
        <end position="323"/>
    </location>
</feature>
<sequence>MRHRVMTTVRQDLAKELARLEARLAAVDAEGAALREQIQRLRDALSAAEPVVAAAVPTATVAGAKVPATASEKVTLFSSLFRGRADVYPRFWSNERKGTKGYSPRCLNEWDRPLCQKPKTKCSECLHQDFEPVSSQVIQDHLLGRHVIGIYPLLRGESCHLLAVDFDKGSWADDVGAFAETCRATGISVAVERSRSGAGAHAWFFFEEPVPAALARRLGCYLLTETMSRRPQIGMDSYDRALPEPGHHAARRVRQPDRAPASARGEEAPQHRVPGRGAPAVREPVGIPRGVASHPWDDRGTRRPGGPPPGPRARSPLRRRRRR</sequence>
<accession>A0ABN6N5W0</accession>
<dbReference type="Proteomes" id="UP001162734">
    <property type="component" value="Chromosome"/>
</dbReference>
<proteinExistence type="predicted"/>
<name>A0ABN6N5W0_9BACT</name>
<evidence type="ECO:0000259" key="3">
    <source>
        <dbReference type="Pfam" id="PF22548"/>
    </source>
</evidence>
<dbReference type="Pfam" id="PF22548">
    <property type="entry name" value="AEP-TOTE"/>
    <property type="match status" value="1"/>
</dbReference>
<organism evidence="4 5">
    <name type="scientific">Anaeromyxobacter paludicola</name>
    <dbReference type="NCBI Taxonomy" id="2918171"/>
    <lineage>
        <taxon>Bacteria</taxon>
        <taxon>Pseudomonadati</taxon>
        <taxon>Myxococcota</taxon>
        <taxon>Myxococcia</taxon>
        <taxon>Myxococcales</taxon>
        <taxon>Cystobacterineae</taxon>
        <taxon>Anaeromyxobacteraceae</taxon>
        <taxon>Anaeromyxobacter</taxon>
    </lineage>
</organism>
<feature type="compositionally biased region" description="Basic and acidic residues" evidence="2">
    <location>
        <begin position="237"/>
        <end position="247"/>
    </location>
</feature>
<evidence type="ECO:0000256" key="2">
    <source>
        <dbReference type="SAM" id="MobiDB-lite"/>
    </source>
</evidence>
<evidence type="ECO:0000313" key="4">
    <source>
        <dbReference type="EMBL" id="BDG08577.1"/>
    </source>
</evidence>
<feature type="domain" description="TOTE conflict system primase" evidence="3">
    <location>
        <begin position="72"/>
        <end position="244"/>
    </location>
</feature>